<evidence type="ECO:0000313" key="6">
    <source>
        <dbReference type="EMBL" id="KAG2210551.1"/>
    </source>
</evidence>
<evidence type="ECO:0000256" key="1">
    <source>
        <dbReference type="ARBA" id="ARBA00004173"/>
    </source>
</evidence>
<evidence type="ECO:0000256" key="2">
    <source>
        <dbReference type="ARBA" id="ARBA00022980"/>
    </source>
</evidence>
<evidence type="ECO:0000259" key="5">
    <source>
        <dbReference type="SMART" id="SM00916"/>
    </source>
</evidence>
<evidence type="ECO:0000256" key="4">
    <source>
        <dbReference type="ARBA" id="ARBA00023274"/>
    </source>
</evidence>
<proteinExistence type="predicted"/>
<accession>A0A8H7RG52</accession>
<dbReference type="OrthoDB" id="1696305at2759"/>
<gene>
    <name evidence="6" type="ORF">INT47_002493</name>
</gene>
<dbReference type="InterPro" id="IPR007741">
    <property type="entry name" value="Ribosomal_mL43/mS25/NADH_DH"/>
</dbReference>
<dbReference type="SMART" id="SM00916">
    <property type="entry name" value="L51_S25_CI-B8"/>
    <property type="match status" value="1"/>
</dbReference>
<keyword evidence="7" id="KW-1185">Reference proteome</keyword>
<dbReference type="InterPro" id="IPR040049">
    <property type="entry name" value="Ribosomal_mS25/mL61"/>
</dbReference>
<dbReference type="Proteomes" id="UP000603453">
    <property type="component" value="Unassembled WGS sequence"/>
</dbReference>
<organism evidence="6 7">
    <name type="scientific">Mucor saturninus</name>
    <dbReference type="NCBI Taxonomy" id="64648"/>
    <lineage>
        <taxon>Eukaryota</taxon>
        <taxon>Fungi</taxon>
        <taxon>Fungi incertae sedis</taxon>
        <taxon>Mucoromycota</taxon>
        <taxon>Mucoromycotina</taxon>
        <taxon>Mucoromycetes</taxon>
        <taxon>Mucorales</taxon>
        <taxon>Mucorineae</taxon>
        <taxon>Mucoraceae</taxon>
        <taxon>Mucor</taxon>
    </lineage>
</organism>
<dbReference type="SUPFAM" id="SSF52833">
    <property type="entry name" value="Thioredoxin-like"/>
    <property type="match status" value="1"/>
</dbReference>
<dbReference type="Pfam" id="PF05047">
    <property type="entry name" value="L51_S25_CI-B8"/>
    <property type="match status" value="1"/>
</dbReference>
<dbReference type="GO" id="GO:0005739">
    <property type="term" value="C:mitochondrion"/>
    <property type="evidence" value="ECO:0007669"/>
    <property type="project" value="UniProtKB-SubCell"/>
</dbReference>
<protein>
    <recommendedName>
        <fullName evidence="5">Ribosomal protein/NADH dehydrogenase domain-containing protein</fullName>
    </recommendedName>
</protein>
<evidence type="ECO:0000313" key="7">
    <source>
        <dbReference type="Proteomes" id="UP000603453"/>
    </source>
</evidence>
<name>A0A8H7RG52_9FUNG</name>
<dbReference type="PANTHER" id="PTHR13274:SF2">
    <property type="entry name" value="SMALL RIBOSOMAL SUBUNIT PROTEIN MS25"/>
    <property type="match status" value="1"/>
</dbReference>
<comment type="subcellular location">
    <subcellularLocation>
        <location evidence="1">Mitochondrion</location>
    </subcellularLocation>
</comment>
<keyword evidence="2" id="KW-0689">Ribosomal protein</keyword>
<feature type="domain" description="Ribosomal protein/NADH dehydrogenase" evidence="5">
    <location>
        <begin position="39"/>
        <end position="112"/>
    </location>
</feature>
<keyword evidence="3" id="KW-0496">Mitochondrion</keyword>
<dbReference type="GO" id="GO:1990904">
    <property type="term" value="C:ribonucleoprotein complex"/>
    <property type="evidence" value="ECO:0007669"/>
    <property type="project" value="UniProtKB-KW"/>
</dbReference>
<keyword evidence="4" id="KW-0687">Ribonucleoprotein</keyword>
<reference evidence="6" key="1">
    <citation type="submission" date="2020-12" db="EMBL/GenBank/DDBJ databases">
        <title>Metabolic potential, ecology and presence of endohyphal bacteria is reflected in genomic diversity of Mucoromycotina.</title>
        <authorList>
            <person name="Muszewska A."/>
            <person name="Okrasinska A."/>
            <person name="Steczkiewicz K."/>
            <person name="Drgas O."/>
            <person name="Orlowska M."/>
            <person name="Perlinska-Lenart U."/>
            <person name="Aleksandrzak-Piekarczyk T."/>
            <person name="Szatraj K."/>
            <person name="Zielenkiewicz U."/>
            <person name="Pilsyk S."/>
            <person name="Malc E."/>
            <person name="Mieczkowski P."/>
            <person name="Kruszewska J.S."/>
            <person name="Biernat P."/>
            <person name="Pawlowska J."/>
        </authorList>
    </citation>
    <scope>NUCLEOTIDE SEQUENCE</scope>
    <source>
        <strain evidence="6">WA0000017839</strain>
    </source>
</reference>
<dbReference type="AlphaFoldDB" id="A0A8H7RG52"/>
<dbReference type="PANTHER" id="PTHR13274">
    <property type="entry name" value="MITOCHONDRIAL RIBOSOMAL PROTEIN S25"/>
    <property type="match status" value="1"/>
</dbReference>
<dbReference type="Gene3D" id="3.40.30.10">
    <property type="entry name" value="Glutaredoxin"/>
    <property type="match status" value="1"/>
</dbReference>
<dbReference type="InterPro" id="IPR036249">
    <property type="entry name" value="Thioredoxin-like_sf"/>
</dbReference>
<comment type="caution">
    <text evidence="6">The sequence shown here is derived from an EMBL/GenBank/DDBJ whole genome shotgun (WGS) entry which is preliminary data.</text>
</comment>
<dbReference type="EMBL" id="JAEPRD010000011">
    <property type="protein sequence ID" value="KAG2210551.1"/>
    <property type="molecule type" value="Genomic_DNA"/>
</dbReference>
<dbReference type="GO" id="GO:0003735">
    <property type="term" value="F:structural constituent of ribosome"/>
    <property type="evidence" value="ECO:0007669"/>
    <property type="project" value="InterPro"/>
</dbReference>
<dbReference type="GO" id="GO:0005840">
    <property type="term" value="C:ribosome"/>
    <property type="evidence" value="ECO:0007669"/>
    <property type="project" value="UniProtKB-KW"/>
</dbReference>
<sequence>MSLRAAQSTREILKHLTSGPGAAKLSPNVSKIALTFALKGKNESAGARHFLQENLPRIRYNNPNVEYQVSKVLDSSIKPTVAVHFSNGRSKVIEIPRVQSNVIVDQIFTATA</sequence>
<evidence type="ECO:0000256" key="3">
    <source>
        <dbReference type="ARBA" id="ARBA00023128"/>
    </source>
</evidence>